<evidence type="ECO:0000259" key="6">
    <source>
        <dbReference type="Pfam" id="PF03469"/>
    </source>
</evidence>
<feature type="domain" description="Zinc finger-XS" evidence="7">
    <location>
        <begin position="445"/>
        <end position="487"/>
    </location>
</feature>
<keyword evidence="1 3" id="KW-0175">Coiled coil</keyword>
<evidence type="ECO:0008006" key="10">
    <source>
        <dbReference type="Google" id="ProtNLM"/>
    </source>
</evidence>
<evidence type="ECO:0000313" key="8">
    <source>
        <dbReference type="EMBL" id="MCD7464496.1"/>
    </source>
</evidence>
<feature type="region of interest" description="Disordered" evidence="4">
    <location>
        <begin position="174"/>
        <end position="195"/>
    </location>
</feature>
<gene>
    <name evidence="8" type="ORF">HAX54_052875</name>
</gene>
<dbReference type="EMBL" id="JACEIK010000970">
    <property type="protein sequence ID" value="MCD7464496.1"/>
    <property type="molecule type" value="Genomic_DNA"/>
</dbReference>
<feature type="domain" description="Zinc finger-XS" evidence="7">
    <location>
        <begin position="371"/>
        <end position="409"/>
    </location>
</feature>
<comment type="caution">
    <text evidence="8">The sequence shown here is derived from an EMBL/GenBank/DDBJ whole genome shotgun (WGS) entry which is preliminary data.</text>
</comment>
<feature type="domain" description="Zinc finger-XS" evidence="7">
    <location>
        <begin position="43"/>
        <end position="84"/>
    </location>
</feature>
<evidence type="ECO:0000256" key="2">
    <source>
        <dbReference type="ARBA" id="ARBA00023158"/>
    </source>
</evidence>
<feature type="domain" description="Zinc finger-XS" evidence="7">
    <location>
        <begin position="209"/>
        <end position="252"/>
    </location>
</feature>
<dbReference type="Proteomes" id="UP000823775">
    <property type="component" value="Unassembled WGS sequence"/>
</dbReference>
<dbReference type="Pfam" id="PF03468">
    <property type="entry name" value="XS"/>
    <property type="match status" value="1"/>
</dbReference>
<dbReference type="Gene3D" id="3.30.70.2890">
    <property type="entry name" value="XS domain"/>
    <property type="match status" value="1"/>
</dbReference>
<dbReference type="Pfam" id="PF03470">
    <property type="entry name" value="zf-XS"/>
    <property type="match status" value="8"/>
</dbReference>
<feature type="domain" description="Zinc finger-XS" evidence="7">
    <location>
        <begin position="288"/>
        <end position="331"/>
    </location>
</feature>
<dbReference type="InterPro" id="IPR005381">
    <property type="entry name" value="Znf-XS_domain"/>
</dbReference>
<feature type="region of interest" description="Disordered" evidence="4">
    <location>
        <begin position="911"/>
        <end position="931"/>
    </location>
</feature>
<dbReference type="InterPro" id="IPR038588">
    <property type="entry name" value="XS_domain_sf"/>
</dbReference>
<feature type="coiled-coil region" evidence="3">
    <location>
        <begin position="948"/>
        <end position="1064"/>
    </location>
</feature>
<evidence type="ECO:0000256" key="1">
    <source>
        <dbReference type="ARBA" id="ARBA00023054"/>
    </source>
</evidence>
<feature type="compositionally biased region" description="Basic and acidic residues" evidence="4">
    <location>
        <begin position="179"/>
        <end position="191"/>
    </location>
</feature>
<feature type="domain" description="Zinc finger-XS" evidence="7">
    <location>
        <begin position="120"/>
        <end position="163"/>
    </location>
</feature>
<dbReference type="InterPro" id="IPR005379">
    <property type="entry name" value="FDM1-5/IDN2_XH"/>
</dbReference>
<evidence type="ECO:0000259" key="7">
    <source>
        <dbReference type="Pfam" id="PF03470"/>
    </source>
</evidence>
<feature type="domain" description="Zinc finger-XS" evidence="7">
    <location>
        <begin position="612"/>
        <end position="651"/>
    </location>
</feature>
<dbReference type="InterPro" id="IPR005380">
    <property type="entry name" value="XS_domain"/>
</dbReference>
<keyword evidence="9" id="KW-1185">Reference proteome</keyword>
<organism evidence="8 9">
    <name type="scientific">Datura stramonium</name>
    <name type="common">Jimsonweed</name>
    <name type="synonym">Common thornapple</name>
    <dbReference type="NCBI Taxonomy" id="4076"/>
    <lineage>
        <taxon>Eukaryota</taxon>
        <taxon>Viridiplantae</taxon>
        <taxon>Streptophyta</taxon>
        <taxon>Embryophyta</taxon>
        <taxon>Tracheophyta</taxon>
        <taxon>Spermatophyta</taxon>
        <taxon>Magnoliopsida</taxon>
        <taxon>eudicotyledons</taxon>
        <taxon>Gunneridae</taxon>
        <taxon>Pentapetalae</taxon>
        <taxon>asterids</taxon>
        <taxon>lamiids</taxon>
        <taxon>Solanales</taxon>
        <taxon>Solanaceae</taxon>
        <taxon>Solanoideae</taxon>
        <taxon>Datureae</taxon>
        <taxon>Datura</taxon>
    </lineage>
</organism>
<evidence type="ECO:0000313" key="9">
    <source>
        <dbReference type="Proteomes" id="UP000823775"/>
    </source>
</evidence>
<dbReference type="CDD" id="cd12266">
    <property type="entry name" value="RRM_like_XS"/>
    <property type="match status" value="1"/>
</dbReference>
<dbReference type="PANTHER" id="PTHR21596">
    <property type="entry name" value="RIBONUCLEASE P SUBUNIT P38"/>
    <property type="match status" value="1"/>
</dbReference>
<feature type="domain" description="Factor of DNA methylation 1-5/IDN2" evidence="6">
    <location>
        <begin position="1070"/>
        <end position="1197"/>
    </location>
</feature>
<evidence type="ECO:0000259" key="5">
    <source>
        <dbReference type="Pfam" id="PF03468"/>
    </source>
</evidence>
<name>A0ABS8T060_DATST</name>
<feature type="domain" description="XS" evidence="5">
    <location>
        <begin position="686"/>
        <end position="795"/>
    </location>
</feature>
<reference evidence="8 9" key="1">
    <citation type="journal article" date="2021" name="BMC Genomics">
        <title>Datura genome reveals duplications of psychoactive alkaloid biosynthetic genes and high mutation rate following tissue culture.</title>
        <authorList>
            <person name="Rajewski A."/>
            <person name="Carter-House D."/>
            <person name="Stajich J."/>
            <person name="Litt A."/>
        </authorList>
    </citation>
    <scope>NUCLEOTIDE SEQUENCE [LARGE SCALE GENOMIC DNA]</scope>
    <source>
        <strain evidence="8">AR-01</strain>
    </source>
</reference>
<sequence>MEHCSGENADITELEIDDYKEKSYVELQCGNQSFKISDVAYTCPYCPEKSGRHRFYEDLLQHASGIGKSKIRTARDRANHLALAKYLESDVAGAVGPSKYNKELKSGTHSFRISNVAFACPYCPETTKRDFSYKDLLQHANGIGSCNSIKRTARDKANHLALFKRLENDVAGSTSSAKSYEESTVKKKSYEESMSGNQPLKISNMNFACPYCPETTKRKFSYKDLLQHANGIGSSNSLKRTSRHKANHLELAKRLENDLAGSASSSKSYEEWRSGNHSLKLSNMAFACPYCPETRDRDFSYKDLYQHVYSVGTCNSITRTASDKANHLALAKSLENDVAGAAGPSKSYEGLKSGNYSLKLSDMAFGCAYPETRNRDSSYKDLFQHTSGVGSSNSKKRMARDKANHLAYAKYLENDVAGAAGASKSYEESTSGKHSFNISDRTFVCAYCPEMRNRDFSYKDLWQHAIGVGSCDSKKRTARDKANHLALSKHLQNFAKYLEDDVSSAASTSMPYERLKSGYHSFNNSDVAFVCPYCPDTRNKDFSYKDLLQHAGGVGSCNSKKRTARDKANHLALAKYLSSDVAGGPSKSISYEELKRGNNSFRIPDGAYTFAYCPQKRKRDFLYKDLMLHVSEVGSCSSNKRTAKDKANHLTFGKYFENDVAGAASPSKPDTLGDQVDSLADHDYSEMFVWPWIGVVVNLPTEFKDGRYVGESGSNLKDQLIRRGFNPTRVRTLWNALGHSGIALVEFKKDWFGFSNAVSFEKAYEANDHGKKNWEANNGKKSDLYAWLARADDYQATNVVGEKLRKVGDLRTVSNIMEEESRKTRILVSSLTNAIEVKKLHIKVLEDKLRETTQSVEQLIVVNTKLRQANNEEIKKIQSSARDHFQQTFINHEKLKLQLETQKKELELRHKELQKRDAQNESDRKKLSKDREQNAILKTSLSVAVEEQKNIDEKVLKLAEELKKQKEELHKRIIKLEKQLDAKQAGETEVERLRVIMKRIEGESDQEVLENINTLLKNLREKEEKYEDLVVLNQTLIVKERKSNDELQEALKELVNGLKELPRNGPIGVKRMGELDSRPFLEAMKRRYNEVEAEQKASELCSLWEEYLRDPEWHPIKVITVNGKHQAVIDDEDEKLKDLKKTYGEEVYRAVTTALTEINVYNPSGGYIISELWNYEVGEKATLQDGVTVLLNLWKKKMTLD</sequence>
<accession>A0ABS8T060</accession>
<dbReference type="PANTHER" id="PTHR21596:SF62">
    <property type="entry name" value="PROTEIN INVOLVED IN DE NOVO 2-LIKE ISOFORM X1"/>
    <property type="match status" value="1"/>
</dbReference>
<proteinExistence type="predicted"/>
<keyword evidence="2" id="KW-0943">RNA-mediated gene silencing</keyword>
<dbReference type="InterPro" id="IPR045177">
    <property type="entry name" value="FDM1-5/IDN2"/>
</dbReference>
<feature type="domain" description="Zinc finger-XS" evidence="7">
    <location>
        <begin position="531"/>
        <end position="574"/>
    </location>
</feature>
<dbReference type="Pfam" id="PF03469">
    <property type="entry name" value="XH"/>
    <property type="match status" value="1"/>
</dbReference>
<protein>
    <recommendedName>
        <fullName evidence="10">Protein INVOLVED IN DE NOVO 2-like</fullName>
    </recommendedName>
</protein>
<evidence type="ECO:0000256" key="4">
    <source>
        <dbReference type="SAM" id="MobiDB-lite"/>
    </source>
</evidence>
<evidence type="ECO:0000256" key="3">
    <source>
        <dbReference type="SAM" id="Coils"/>
    </source>
</evidence>